<evidence type="ECO:0008006" key="3">
    <source>
        <dbReference type="Google" id="ProtNLM"/>
    </source>
</evidence>
<dbReference type="InterPro" id="IPR029068">
    <property type="entry name" value="Glyas_Bleomycin-R_OHBP_Dase"/>
</dbReference>
<evidence type="ECO:0000313" key="1">
    <source>
        <dbReference type="EMBL" id="MBC2605609.1"/>
    </source>
</evidence>
<dbReference type="SUPFAM" id="SSF54593">
    <property type="entry name" value="Glyoxalase/Bleomycin resistance protein/Dihydroxybiphenyl dioxygenase"/>
    <property type="match status" value="1"/>
</dbReference>
<organism evidence="1 2">
    <name type="scientific">Pelagicoccus albus</name>
    <dbReference type="NCBI Taxonomy" id="415222"/>
    <lineage>
        <taxon>Bacteria</taxon>
        <taxon>Pseudomonadati</taxon>
        <taxon>Verrucomicrobiota</taxon>
        <taxon>Opitutia</taxon>
        <taxon>Puniceicoccales</taxon>
        <taxon>Pelagicoccaceae</taxon>
        <taxon>Pelagicoccus</taxon>
    </lineage>
</organism>
<dbReference type="EMBL" id="JACHVC010000006">
    <property type="protein sequence ID" value="MBC2605609.1"/>
    <property type="molecule type" value="Genomic_DNA"/>
</dbReference>
<keyword evidence="2" id="KW-1185">Reference proteome</keyword>
<comment type="caution">
    <text evidence="1">The sequence shown here is derived from an EMBL/GenBank/DDBJ whole genome shotgun (WGS) entry which is preliminary data.</text>
</comment>
<dbReference type="CDD" id="cd00174">
    <property type="entry name" value="SH3"/>
    <property type="match status" value="1"/>
</dbReference>
<gene>
    <name evidence="1" type="ORF">H5P27_06085</name>
</gene>
<dbReference type="Gene3D" id="3.10.180.10">
    <property type="entry name" value="2,3-Dihydroxybiphenyl 1,2-Dioxygenase, domain 1"/>
    <property type="match status" value="1"/>
</dbReference>
<dbReference type="SUPFAM" id="SSF50044">
    <property type="entry name" value="SH3-domain"/>
    <property type="match status" value="2"/>
</dbReference>
<protein>
    <recommendedName>
        <fullName evidence="3">VOC domain-containing protein</fullName>
    </recommendedName>
</protein>
<accession>A0A7X1B4N7</accession>
<name>A0A7X1B4N7_9BACT</name>
<reference evidence="1 2" key="1">
    <citation type="submission" date="2020-07" db="EMBL/GenBank/DDBJ databases">
        <authorList>
            <person name="Feng X."/>
        </authorList>
    </citation>
    <scope>NUCLEOTIDE SEQUENCE [LARGE SCALE GENOMIC DNA]</scope>
    <source>
        <strain evidence="1 2">JCM23202</strain>
    </source>
</reference>
<dbReference type="AlphaFoldDB" id="A0A7X1B4N7"/>
<dbReference type="InterPro" id="IPR036028">
    <property type="entry name" value="SH3-like_dom_sf"/>
</dbReference>
<proteinExistence type="predicted"/>
<sequence>MQLYLDHIAILTDSVEVTADSLPSSLTRFPIESFESEGTREQYIELSDRMGTKLLLIEATGVGPYSRTMAKRGPGLHHFGYITDELDEAVKYFARWGMLLHPISMETMKRQTVWMCRPEVPFLIELSHSETKEKPMPDAQISIGIAGSFSDIIWLPGMRLTGTNQSEVSLRYLNSAFSLANTLPSKRYKVIEDHKASFSEFPQVKKGEKVIFKEIDPNNSAWFSGTAQDGTKGYFPRDWFYRETTSQFAFALLDYDARELNASTGEIVNQILEYGDWLLCSNQSGEGWIPKKNIEQAGR</sequence>
<dbReference type="RefSeq" id="WP_185659478.1">
    <property type="nucleotide sequence ID" value="NZ_CAWPOO010000006.1"/>
</dbReference>
<dbReference type="Proteomes" id="UP000526501">
    <property type="component" value="Unassembled WGS sequence"/>
</dbReference>
<evidence type="ECO:0000313" key="2">
    <source>
        <dbReference type="Proteomes" id="UP000526501"/>
    </source>
</evidence>